<dbReference type="InterPro" id="IPR050320">
    <property type="entry name" value="N5-glutamine_MTase"/>
</dbReference>
<organism evidence="8 9">
    <name type="scientific">Bartonella tamiae Th239</name>
    <dbReference type="NCBI Taxonomy" id="1094558"/>
    <lineage>
        <taxon>Bacteria</taxon>
        <taxon>Pseudomonadati</taxon>
        <taxon>Pseudomonadota</taxon>
        <taxon>Alphaproteobacteria</taxon>
        <taxon>Hyphomicrobiales</taxon>
        <taxon>Bartonellaceae</taxon>
        <taxon>Bartonella</taxon>
    </lineage>
</organism>
<dbReference type="PANTHER" id="PTHR18895">
    <property type="entry name" value="HEMK METHYLTRANSFERASE"/>
    <property type="match status" value="1"/>
</dbReference>
<gene>
    <name evidence="5" type="primary">prmC</name>
    <name evidence="8" type="ORF">ME5_00874</name>
</gene>
<dbReference type="SUPFAM" id="SSF53335">
    <property type="entry name" value="S-adenosyl-L-methionine-dependent methyltransferases"/>
    <property type="match status" value="1"/>
</dbReference>
<dbReference type="Gene3D" id="1.10.8.10">
    <property type="entry name" value="DNA helicase RuvA subunit, C-terminal domain"/>
    <property type="match status" value="1"/>
</dbReference>
<dbReference type="GO" id="GO:0003676">
    <property type="term" value="F:nucleic acid binding"/>
    <property type="evidence" value="ECO:0007669"/>
    <property type="project" value="InterPro"/>
</dbReference>
<feature type="binding site" evidence="5">
    <location>
        <position position="196"/>
    </location>
    <ligand>
        <name>S-adenosyl-L-methionine</name>
        <dbReference type="ChEBI" id="CHEBI:59789"/>
    </ligand>
</feature>
<dbReference type="HAMAP" id="MF_02126">
    <property type="entry name" value="RF_methyltr_PrmC"/>
    <property type="match status" value="1"/>
</dbReference>
<evidence type="ECO:0000259" key="7">
    <source>
        <dbReference type="Pfam" id="PF17827"/>
    </source>
</evidence>
<evidence type="ECO:0000259" key="6">
    <source>
        <dbReference type="Pfam" id="PF05175"/>
    </source>
</evidence>
<dbReference type="InterPro" id="IPR007848">
    <property type="entry name" value="Small_mtfrase_dom"/>
</dbReference>
<dbReference type="STRING" id="1094558.ME5_00874"/>
<dbReference type="InterPro" id="IPR040758">
    <property type="entry name" value="PrmC_N"/>
</dbReference>
<feature type="domain" description="Methyltransferase small" evidence="6">
    <location>
        <begin position="122"/>
        <end position="201"/>
    </location>
</feature>
<dbReference type="Proteomes" id="UP000008952">
    <property type="component" value="Unassembled WGS sequence"/>
</dbReference>
<dbReference type="NCBIfam" id="TIGR03534">
    <property type="entry name" value="RF_mod_PrmC"/>
    <property type="match status" value="1"/>
</dbReference>
<dbReference type="NCBIfam" id="TIGR00536">
    <property type="entry name" value="hemK_fam"/>
    <property type="match status" value="1"/>
</dbReference>
<dbReference type="InterPro" id="IPR002052">
    <property type="entry name" value="DNA_methylase_N6_adenine_CS"/>
</dbReference>
<evidence type="ECO:0000256" key="3">
    <source>
        <dbReference type="ARBA" id="ARBA00022691"/>
    </source>
</evidence>
<dbReference type="CDD" id="cd02440">
    <property type="entry name" value="AdoMet_MTases"/>
    <property type="match status" value="1"/>
</dbReference>
<accession>J0ZPH0</accession>
<dbReference type="RefSeq" id="WP_008038826.1">
    <property type="nucleotide sequence ID" value="NZ_JH725147.1"/>
</dbReference>
<dbReference type="PROSITE" id="PS00092">
    <property type="entry name" value="N6_MTASE"/>
    <property type="match status" value="1"/>
</dbReference>
<feature type="domain" description="Release factor glutamine methyltransferase N-terminal" evidence="7">
    <location>
        <begin position="11"/>
        <end position="81"/>
    </location>
</feature>
<dbReference type="Gene3D" id="3.40.50.150">
    <property type="entry name" value="Vaccinia Virus protein VP39"/>
    <property type="match status" value="1"/>
</dbReference>
<comment type="catalytic activity">
    <reaction evidence="4 5">
        <text>L-glutaminyl-[peptide chain release factor] + S-adenosyl-L-methionine = N(5)-methyl-L-glutaminyl-[peptide chain release factor] + S-adenosyl-L-homocysteine + H(+)</text>
        <dbReference type="Rhea" id="RHEA:42896"/>
        <dbReference type="Rhea" id="RHEA-COMP:10271"/>
        <dbReference type="Rhea" id="RHEA-COMP:10272"/>
        <dbReference type="ChEBI" id="CHEBI:15378"/>
        <dbReference type="ChEBI" id="CHEBI:30011"/>
        <dbReference type="ChEBI" id="CHEBI:57856"/>
        <dbReference type="ChEBI" id="CHEBI:59789"/>
        <dbReference type="ChEBI" id="CHEBI:61891"/>
        <dbReference type="EC" id="2.1.1.297"/>
    </reaction>
</comment>
<dbReference type="PATRIC" id="fig|1094558.3.peg.959"/>
<protein>
    <recommendedName>
        <fullName evidence="5">Release factor glutamine methyltransferase</fullName>
        <shortName evidence="5">RF MTase</shortName>
        <ecNumber evidence="5">2.1.1.297</ecNumber>
    </recommendedName>
    <alternativeName>
        <fullName evidence="5">N5-glutamine methyltransferase PrmC</fullName>
    </alternativeName>
    <alternativeName>
        <fullName evidence="5">Protein-(glutamine-N5) MTase PrmC</fullName>
    </alternativeName>
    <alternativeName>
        <fullName evidence="5">Protein-glutamine N-methyltransferase PrmC</fullName>
    </alternativeName>
</protein>
<sequence length="289" mass="33021">MMVETGSFLNELLQKTKKSLTKISRNEADREARLLVEWATQIRPIDHVLNPNLPISSHQMNVLEKAVEQRLKGMPVYRIIGMREFYGIPFLLSSQTLEPRSDTETLVDMVLTYLKNQNEFNQIVNILDMGTGTGAIAIAILSNFEKSRVWGVDVREDILETAFNNATNAQVSDRFKTVLSNWFENIDTKYDLIVSNPPYIPHDDIDKLSPEVKYHDPLRALDGGVDGLDFYRLLARDSHKFLKKNGKIAIEIGFGQEDAVISLFHTHGYHCEKQCKDLNAIPRSLLFRQ</sequence>
<dbReference type="GO" id="GO:0032259">
    <property type="term" value="P:methylation"/>
    <property type="evidence" value="ECO:0007669"/>
    <property type="project" value="UniProtKB-KW"/>
</dbReference>
<dbReference type="Pfam" id="PF17827">
    <property type="entry name" value="PrmC_N"/>
    <property type="match status" value="1"/>
</dbReference>
<evidence type="ECO:0000256" key="2">
    <source>
        <dbReference type="ARBA" id="ARBA00022679"/>
    </source>
</evidence>
<proteinExistence type="inferred from homology"/>
<dbReference type="HOGENOM" id="CLU_018398_3_1_5"/>
<keyword evidence="9" id="KW-1185">Reference proteome</keyword>
<comment type="caution">
    <text evidence="8">The sequence shown here is derived from an EMBL/GenBank/DDBJ whole genome shotgun (WGS) entry which is preliminary data.</text>
</comment>
<keyword evidence="3 5" id="KW-0949">S-adenosyl-L-methionine</keyword>
<evidence type="ECO:0000256" key="1">
    <source>
        <dbReference type="ARBA" id="ARBA00022603"/>
    </source>
</evidence>
<feature type="binding site" evidence="5">
    <location>
        <position position="153"/>
    </location>
    <ligand>
        <name>S-adenosyl-L-methionine</name>
        <dbReference type="ChEBI" id="CHEBI:59789"/>
    </ligand>
</feature>
<dbReference type="PANTHER" id="PTHR18895:SF74">
    <property type="entry name" value="MTRF1L RELEASE FACTOR GLUTAMINE METHYLTRANSFERASE"/>
    <property type="match status" value="1"/>
</dbReference>
<keyword evidence="1 5" id="KW-0489">Methyltransferase</keyword>
<evidence type="ECO:0000313" key="9">
    <source>
        <dbReference type="Proteomes" id="UP000008952"/>
    </source>
</evidence>
<evidence type="ECO:0000256" key="5">
    <source>
        <dbReference type="HAMAP-Rule" id="MF_02126"/>
    </source>
</evidence>
<evidence type="ECO:0000256" key="4">
    <source>
        <dbReference type="ARBA" id="ARBA00048391"/>
    </source>
</evidence>
<comment type="similarity">
    <text evidence="5">Belongs to the protein N5-glutamine methyltransferase family. PrmC subfamily.</text>
</comment>
<dbReference type="EC" id="2.1.1.297" evidence="5"/>
<evidence type="ECO:0000313" key="8">
    <source>
        <dbReference type="EMBL" id="EJF90473.1"/>
    </source>
</evidence>
<dbReference type="EMBL" id="AIMB01000007">
    <property type="protein sequence ID" value="EJF90473.1"/>
    <property type="molecule type" value="Genomic_DNA"/>
</dbReference>
<dbReference type="eggNOG" id="COG2890">
    <property type="taxonomic scope" value="Bacteria"/>
</dbReference>
<reference evidence="8 9" key="1">
    <citation type="submission" date="2012-03" db="EMBL/GenBank/DDBJ databases">
        <title>The Genome Sequence of Bartonella tamiae Th239.</title>
        <authorList>
            <consortium name="The Broad Institute Genome Sequencing Platform"/>
            <consortium name="The Broad Institute Genome Sequencing Center for Infectious Disease"/>
            <person name="Feldgarden M."/>
            <person name="Kirby J."/>
            <person name="Kosoy M."/>
            <person name="Birtles R."/>
            <person name="Probert W.S."/>
            <person name="Chiaraviglio L."/>
            <person name="Young S.K."/>
            <person name="Zeng Q."/>
            <person name="Gargeya S."/>
            <person name="Fitzgerald M."/>
            <person name="Haas B."/>
            <person name="Abouelleil A."/>
            <person name="Alvarado L."/>
            <person name="Arachchi H.M."/>
            <person name="Berlin A."/>
            <person name="Chapman S.B."/>
            <person name="Gearin G."/>
            <person name="Goldberg J."/>
            <person name="Griggs A."/>
            <person name="Gujja S."/>
            <person name="Hansen M."/>
            <person name="Heiman D."/>
            <person name="Howarth C."/>
            <person name="Larimer J."/>
            <person name="Lui A."/>
            <person name="MacDonald P.J.P."/>
            <person name="McCowen C."/>
            <person name="Montmayeur A."/>
            <person name="Murphy C."/>
            <person name="Neiman D."/>
            <person name="Pearson M."/>
            <person name="Priest M."/>
            <person name="Roberts A."/>
            <person name="Saif S."/>
            <person name="Shea T."/>
            <person name="Sisk P."/>
            <person name="Stolte C."/>
            <person name="Sykes S."/>
            <person name="Wortman J."/>
            <person name="Nusbaum C."/>
            <person name="Birren B."/>
        </authorList>
    </citation>
    <scope>NUCLEOTIDE SEQUENCE [LARGE SCALE GENOMIC DNA]</scope>
    <source>
        <strain evidence="8 9">Th239</strain>
    </source>
</reference>
<dbReference type="InterPro" id="IPR019874">
    <property type="entry name" value="RF_methyltr_PrmC"/>
</dbReference>
<name>J0ZPH0_9HYPH</name>
<feature type="binding site" evidence="5">
    <location>
        <position position="182"/>
    </location>
    <ligand>
        <name>S-adenosyl-L-methionine</name>
        <dbReference type="ChEBI" id="CHEBI:59789"/>
    </ligand>
</feature>
<dbReference type="InterPro" id="IPR004556">
    <property type="entry name" value="HemK-like"/>
</dbReference>
<comment type="function">
    <text evidence="5">Methylates the class 1 translation termination release factors RF1/PrfA and RF2/PrfB on the glutamine residue of the universally conserved GGQ motif.</text>
</comment>
<dbReference type="InterPro" id="IPR029063">
    <property type="entry name" value="SAM-dependent_MTases_sf"/>
</dbReference>
<feature type="binding site" evidence="5">
    <location>
        <begin position="130"/>
        <end position="134"/>
    </location>
    <ligand>
        <name>S-adenosyl-L-methionine</name>
        <dbReference type="ChEBI" id="CHEBI:59789"/>
    </ligand>
</feature>
<dbReference type="GO" id="GO:0102559">
    <property type="term" value="F:peptide chain release factor N(5)-glutamine methyltransferase activity"/>
    <property type="evidence" value="ECO:0007669"/>
    <property type="project" value="UniProtKB-EC"/>
</dbReference>
<keyword evidence="2 5" id="KW-0808">Transferase</keyword>
<dbReference type="Pfam" id="PF05175">
    <property type="entry name" value="MTS"/>
    <property type="match status" value="1"/>
</dbReference>
<dbReference type="AlphaFoldDB" id="J0ZPH0"/>
<feature type="binding site" evidence="5">
    <location>
        <begin position="196"/>
        <end position="199"/>
    </location>
    <ligand>
        <name>substrate</name>
    </ligand>
</feature>
<dbReference type="OrthoDB" id="9800643at2"/>